<gene>
    <name evidence="4" type="ORF">ACFFGS_01195</name>
</gene>
<evidence type="ECO:0000313" key="5">
    <source>
        <dbReference type="Proteomes" id="UP001589855"/>
    </source>
</evidence>
<feature type="domain" description="Beta-lactamase-related" evidence="3">
    <location>
        <begin position="70"/>
        <end position="370"/>
    </location>
</feature>
<dbReference type="InterPro" id="IPR001466">
    <property type="entry name" value="Beta-lactam-related"/>
</dbReference>
<keyword evidence="4" id="KW-0378">Hydrolase</keyword>
<dbReference type="Gene3D" id="3.40.710.10">
    <property type="entry name" value="DD-peptidase/beta-lactamase superfamily"/>
    <property type="match status" value="1"/>
</dbReference>
<protein>
    <submittedName>
        <fullName evidence="4">Serine hydrolase domain-containing protein</fullName>
        <ecNumber evidence="4">3.-.-.-</ecNumber>
    </submittedName>
</protein>
<dbReference type="InterPro" id="IPR012338">
    <property type="entry name" value="Beta-lactam/transpept-like"/>
</dbReference>
<name>A0ABV6K038_9LACO</name>
<reference evidence="4 5" key="1">
    <citation type="submission" date="2024-09" db="EMBL/GenBank/DDBJ databases">
        <authorList>
            <person name="Sun Q."/>
            <person name="Mori K."/>
        </authorList>
    </citation>
    <scope>NUCLEOTIDE SEQUENCE [LARGE SCALE GENOMIC DNA]</scope>
    <source>
        <strain evidence="4 5">TBRC 4575</strain>
    </source>
</reference>
<proteinExistence type="predicted"/>
<dbReference type="Pfam" id="PF00144">
    <property type="entry name" value="Beta-lactamase"/>
    <property type="match status" value="1"/>
</dbReference>
<dbReference type="EC" id="3.-.-.-" evidence="4"/>
<keyword evidence="2" id="KW-0472">Membrane</keyword>
<organism evidence="4 5">
    <name type="scientific">Lactiplantibacillus plajomi</name>
    <dbReference type="NCBI Taxonomy" id="1457217"/>
    <lineage>
        <taxon>Bacteria</taxon>
        <taxon>Bacillati</taxon>
        <taxon>Bacillota</taxon>
        <taxon>Bacilli</taxon>
        <taxon>Lactobacillales</taxon>
        <taxon>Lactobacillaceae</taxon>
        <taxon>Lactiplantibacillus</taxon>
    </lineage>
</organism>
<evidence type="ECO:0000256" key="1">
    <source>
        <dbReference type="ARBA" id="ARBA00004370"/>
    </source>
</evidence>
<comment type="caution">
    <text evidence="4">The sequence shown here is derived from an EMBL/GenBank/DDBJ whole genome shotgun (WGS) entry which is preliminary data.</text>
</comment>
<dbReference type="PANTHER" id="PTHR46825:SF11">
    <property type="entry name" value="PENICILLIN-BINDING PROTEIN 4"/>
    <property type="match status" value="1"/>
</dbReference>
<comment type="subcellular location">
    <subcellularLocation>
        <location evidence="1">Membrane</location>
    </subcellularLocation>
</comment>
<sequence>MKGNQKLVVALAVCVLIGGTGLTVRHYRHVAQARTARVERQRMAKRIAKQNASISRQINQNQYQAGTSVNQHLTTLLKANHFVGSALVIKNNRVLYQRGFGYANKAQGLKNQPQSTFQILSIQKSITAVGIMQLVARGKVKLSDPISKYYPNLKAGGDTTIRDMLDMTTGFWLNQADWSKQPLSEAKTVAYAVKHVTYRPQKAGRFNYSAVNFLLLAGVIRQQSGHSYRHFIETQVIKPLKLTHTGFVADGLGPTATLGYADKAGKVKPTYQQLAKETTAQMHGELGTGQMYMSPHDLYRFESAVLKGKLLKPADVATLHTRTATGEYGGGVYNMSNGIRSHGVGYGYESDIHLSPDGKTAVVLLSNYRRRSAGIQIAANKIFSELMSGKL</sequence>
<evidence type="ECO:0000256" key="2">
    <source>
        <dbReference type="ARBA" id="ARBA00023136"/>
    </source>
</evidence>
<dbReference type="EMBL" id="JBHLUK010000005">
    <property type="protein sequence ID" value="MFC0422795.1"/>
    <property type="molecule type" value="Genomic_DNA"/>
</dbReference>
<dbReference type="Proteomes" id="UP001589855">
    <property type="component" value="Unassembled WGS sequence"/>
</dbReference>
<accession>A0ABV6K038</accession>
<keyword evidence="5" id="KW-1185">Reference proteome</keyword>
<evidence type="ECO:0000259" key="3">
    <source>
        <dbReference type="Pfam" id="PF00144"/>
    </source>
</evidence>
<dbReference type="PANTHER" id="PTHR46825">
    <property type="entry name" value="D-ALANYL-D-ALANINE-CARBOXYPEPTIDASE/ENDOPEPTIDASE AMPH"/>
    <property type="match status" value="1"/>
</dbReference>
<dbReference type="SUPFAM" id="SSF56601">
    <property type="entry name" value="beta-lactamase/transpeptidase-like"/>
    <property type="match status" value="1"/>
</dbReference>
<dbReference type="RefSeq" id="WP_137644385.1">
    <property type="nucleotide sequence ID" value="NZ_BAABRM010000004.1"/>
</dbReference>
<dbReference type="InterPro" id="IPR050491">
    <property type="entry name" value="AmpC-like"/>
</dbReference>
<evidence type="ECO:0000313" key="4">
    <source>
        <dbReference type="EMBL" id="MFC0422795.1"/>
    </source>
</evidence>
<dbReference type="GO" id="GO:0016787">
    <property type="term" value="F:hydrolase activity"/>
    <property type="evidence" value="ECO:0007669"/>
    <property type="project" value="UniProtKB-KW"/>
</dbReference>